<evidence type="ECO:0000313" key="2">
    <source>
        <dbReference type="EMBL" id="MPC86191.1"/>
    </source>
</evidence>
<evidence type="ECO:0000313" key="3">
    <source>
        <dbReference type="Proteomes" id="UP000324222"/>
    </source>
</evidence>
<organism evidence="2 3">
    <name type="scientific">Portunus trituberculatus</name>
    <name type="common">Swimming crab</name>
    <name type="synonym">Neptunus trituberculatus</name>
    <dbReference type="NCBI Taxonomy" id="210409"/>
    <lineage>
        <taxon>Eukaryota</taxon>
        <taxon>Metazoa</taxon>
        <taxon>Ecdysozoa</taxon>
        <taxon>Arthropoda</taxon>
        <taxon>Crustacea</taxon>
        <taxon>Multicrustacea</taxon>
        <taxon>Malacostraca</taxon>
        <taxon>Eumalacostraca</taxon>
        <taxon>Eucarida</taxon>
        <taxon>Decapoda</taxon>
        <taxon>Pleocyemata</taxon>
        <taxon>Brachyura</taxon>
        <taxon>Eubrachyura</taxon>
        <taxon>Portunoidea</taxon>
        <taxon>Portunidae</taxon>
        <taxon>Portuninae</taxon>
        <taxon>Portunus</taxon>
    </lineage>
</organism>
<reference evidence="2 3" key="1">
    <citation type="submission" date="2019-05" db="EMBL/GenBank/DDBJ databases">
        <title>Another draft genome of Portunus trituberculatus and its Hox gene families provides insights of decapod evolution.</title>
        <authorList>
            <person name="Jeong J.-H."/>
            <person name="Song I."/>
            <person name="Kim S."/>
            <person name="Choi T."/>
            <person name="Kim D."/>
            <person name="Ryu S."/>
            <person name="Kim W."/>
        </authorList>
    </citation>
    <scope>NUCLEOTIDE SEQUENCE [LARGE SCALE GENOMIC DNA]</scope>
    <source>
        <tissue evidence="2">Muscle</tissue>
    </source>
</reference>
<dbReference type="Proteomes" id="UP000324222">
    <property type="component" value="Unassembled WGS sequence"/>
</dbReference>
<dbReference type="EMBL" id="VSRR010070725">
    <property type="protein sequence ID" value="MPC86191.1"/>
    <property type="molecule type" value="Genomic_DNA"/>
</dbReference>
<comment type="caution">
    <text evidence="2">The sequence shown here is derived from an EMBL/GenBank/DDBJ whole genome shotgun (WGS) entry which is preliminary data.</text>
</comment>
<sequence length="106" mass="11391">MADPRLRLPTARRGEGAGEREGEGGGEVERKGRARRYGFGGSGRRGTSMEWVVEEGIRRRRRSGNVRVEGFVTREVRVGSEGAACGGDGGDGRIATVTGKGEDQWV</sequence>
<dbReference type="AlphaFoldDB" id="A0A5B7IL39"/>
<proteinExistence type="predicted"/>
<name>A0A5B7IL39_PORTR</name>
<feature type="compositionally biased region" description="Basic and acidic residues" evidence="1">
    <location>
        <begin position="1"/>
        <end position="31"/>
    </location>
</feature>
<accession>A0A5B7IL39</accession>
<keyword evidence="3" id="KW-1185">Reference proteome</keyword>
<feature type="region of interest" description="Disordered" evidence="1">
    <location>
        <begin position="83"/>
        <end position="106"/>
    </location>
</feature>
<feature type="region of interest" description="Disordered" evidence="1">
    <location>
        <begin position="1"/>
        <end position="45"/>
    </location>
</feature>
<gene>
    <name evidence="2" type="ORF">E2C01_081006</name>
</gene>
<evidence type="ECO:0000256" key="1">
    <source>
        <dbReference type="SAM" id="MobiDB-lite"/>
    </source>
</evidence>
<protein>
    <submittedName>
        <fullName evidence="2">Uncharacterized protein</fullName>
    </submittedName>
</protein>